<evidence type="ECO:0000313" key="3">
    <source>
        <dbReference type="Proteomes" id="UP000199662"/>
    </source>
</evidence>
<accession>A0A1H6UN01</accession>
<name>A0A1H6UN01_9FIRM</name>
<feature type="domain" description="VOC" evidence="1">
    <location>
        <begin position="2"/>
        <end position="119"/>
    </location>
</feature>
<keyword evidence="3" id="KW-1185">Reference proteome</keyword>
<dbReference type="Pfam" id="PF00903">
    <property type="entry name" value="Glyoxalase"/>
    <property type="match status" value="1"/>
</dbReference>
<protein>
    <submittedName>
        <fullName evidence="2">Glyoxalase-like domain-containing protein</fullName>
    </submittedName>
</protein>
<organism evidence="2 3">
    <name type="scientific">Propionispira arboris</name>
    <dbReference type="NCBI Taxonomy" id="84035"/>
    <lineage>
        <taxon>Bacteria</taxon>
        <taxon>Bacillati</taxon>
        <taxon>Bacillota</taxon>
        <taxon>Negativicutes</taxon>
        <taxon>Selenomonadales</taxon>
        <taxon>Selenomonadaceae</taxon>
        <taxon>Propionispira</taxon>
    </lineage>
</organism>
<dbReference type="InterPro" id="IPR037523">
    <property type="entry name" value="VOC_core"/>
</dbReference>
<dbReference type="EMBL" id="FNZK01000001">
    <property type="protein sequence ID" value="SEI89282.1"/>
    <property type="molecule type" value="Genomic_DNA"/>
</dbReference>
<dbReference type="RefSeq" id="WP_019552102.1">
    <property type="nucleotide sequence ID" value="NZ_FNZK01000001.1"/>
</dbReference>
<proteinExistence type="predicted"/>
<dbReference type="STRING" id="84035.SAMN05660742_101374"/>
<dbReference type="Gene3D" id="3.30.720.110">
    <property type="match status" value="1"/>
</dbReference>
<gene>
    <name evidence="2" type="ORF">SAMN05660742_101374</name>
</gene>
<evidence type="ECO:0000259" key="1">
    <source>
        <dbReference type="PROSITE" id="PS51819"/>
    </source>
</evidence>
<reference evidence="2 3" key="1">
    <citation type="submission" date="2016-10" db="EMBL/GenBank/DDBJ databases">
        <authorList>
            <person name="de Groot N.N."/>
        </authorList>
    </citation>
    <scope>NUCLEOTIDE SEQUENCE [LARGE SCALE GENOMIC DNA]</scope>
    <source>
        <strain evidence="2 3">DSM 2179</strain>
    </source>
</reference>
<dbReference type="SUPFAM" id="SSF54593">
    <property type="entry name" value="Glyoxalase/Bleomycin resistance protein/Dihydroxybiphenyl dioxygenase"/>
    <property type="match status" value="1"/>
</dbReference>
<dbReference type="Proteomes" id="UP000199662">
    <property type="component" value="Unassembled WGS sequence"/>
</dbReference>
<dbReference type="AlphaFoldDB" id="A0A1H6UN01"/>
<sequence>MKIKRIDTTFSTDRMQESKDFYMKYFGFKLAYESDWYIELTTQTEDAGISFTLPQREEGEIFGGRGMILSFEVEDVDAEYEKFQDEEITICQVLQDKPWGERSFVVDDPNGVHVYVYKLIEQTDEYKTLYSPFKEAR</sequence>
<dbReference type="InterPro" id="IPR004360">
    <property type="entry name" value="Glyas_Fos-R_dOase_dom"/>
</dbReference>
<dbReference type="InterPro" id="IPR029068">
    <property type="entry name" value="Glyas_Bleomycin-R_OHBP_Dase"/>
</dbReference>
<dbReference type="Gene3D" id="3.30.720.120">
    <property type="match status" value="1"/>
</dbReference>
<evidence type="ECO:0000313" key="2">
    <source>
        <dbReference type="EMBL" id="SEI89282.1"/>
    </source>
</evidence>
<dbReference type="PROSITE" id="PS51819">
    <property type="entry name" value="VOC"/>
    <property type="match status" value="1"/>
</dbReference>